<keyword evidence="1 4" id="KW-0808">Transferase</keyword>
<dbReference type="GO" id="GO:0016746">
    <property type="term" value="F:acyltransferase activity"/>
    <property type="evidence" value="ECO:0007669"/>
    <property type="project" value="UniProtKB-KW"/>
</dbReference>
<dbReference type="CDD" id="cd04301">
    <property type="entry name" value="NAT_SF"/>
    <property type="match status" value="2"/>
</dbReference>
<name>A0ABZ2NLL7_9BACI</name>
<organism evidence="4 5">
    <name type="scientific">Metabacillus sediminis</name>
    <dbReference type="NCBI Taxonomy" id="3117746"/>
    <lineage>
        <taxon>Bacteria</taxon>
        <taxon>Bacillati</taxon>
        <taxon>Bacillota</taxon>
        <taxon>Bacilli</taxon>
        <taxon>Bacillales</taxon>
        <taxon>Bacillaceae</taxon>
        <taxon>Metabacillus</taxon>
    </lineage>
</organism>
<dbReference type="Pfam" id="PF00583">
    <property type="entry name" value="Acetyltransf_1"/>
    <property type="match status" value="2"/>
</dbReference>
<keyword evidence="2 4" id="KW-0012">Acyltransferase</keyword>
<evidence type="ECO:0000256" key="1">
    <source>
        <dbReference type="ARBA" id="ARBA00022679"/>
    </source>
</evidence>
<evidence type="ECO:0000313" key="4">
    <source>
        <dbReference type="EMBL" id="WXB98032.1"/>
    </source>
</evidence>
<dbReference type="SUPFAM" id="SSF55729">
    <property type="entry name" value="Acyl-CoA N-acyltransferases (Nat)"/>
    <property type="match status" value="2"/>
</dbReference>
<dbReference type="Proteomes" id="UP001377337">
    <property type="component" value="Chromosome"/>
</dbReference>
<feature type="domain" description="N-acetyltransferase" evidence="3">
    <location>
        <begin position="141"/>
        <end position="273"/>
    </location>
</feature>
<dbReference type="Gene3D" id="3.40.630.30">
    <property type="match status" value="2"/>
</dbReference>
<evidence type="ECO:0000259" key="3">
    <source>
        <dbReference type="PROSITE" id="PS51186"/>
    </source>
</evidence>
<dbReference type="EC" id="2.3.1.-" evidence="4"/>
<dbReference type="PROSITE" id="PS51186">
    <property type="entry name" value="GNAT"/>
    <property type="match status" value="2"/>
</dbReference>
<reference evidence="4 5" key="1">
    <citation type="submission" date="2024-02" db="EMBL/GenBank/DDBJ databases">
        <title>Seven novel Bacillus-like species.</title>
        <authorList>
            <person name="Liu G."/>
        </authorList>
    </citation>
    <scope>NUCLEOTIDE SEQUENCE [LARGE SCALE GENOMIC DNA]</scope>
    <source>
        <strain evidence="4 5">FJAT-52054</strain>
    </source>
</reference>
<evidence type="ECO:0000256" key="2">
    <source>
        <dbReference type="ARBA" id="ARBA00023315"/>
    </source>
</evidence>
<sequence length="273" mass="31206">MLSKEQLSHIKKLQAVCEEADGIQLKLNWDMLEYRENGVKQDFFHYEPDGLAAFIGLYGFGNKVEMCGMVKPEYRRNGLFSAMFKEALEEARSQGYHTILLNAPSNSNSAKGFLNEIQVPFVFTEHQMKWMGGPLPVTEDVILRSSEKEDFALEVQLEADCFGFSLEEAEVFTKSRKQEQGQQFWIIENNGKAVGKVRVAAEKGEAWIYGFAVSPEHQKKGIGRKILFRILKEETSKGNSVFLEVEAKNTRALKLYESCGFRAYYAQDYYLTK</sequence>
<dbReference type="InterPro" id="IPR050680">
    <property type="entry name" value="YpeA/RimI_acetyltransf"/>
</dbReference>
<evidence type="ECO:0000313" key="5">
    <source>
        <dbReference type="Proteomes" id="UP001377337"/>
    </source>
</evidence>
<proteinExistence type="predicted"/>
<accession>A0ABZ2NLL7</accession>
<dbReference type="RefSeq" id="WP_338780850.1">
    <property type="nucleotide sequence ID" value="NZ_CP147407.1"/>
</dbReference>
<dbReference type="PANTHER" id="PTHR43420">
    <property type="entry name" value="ACETYLTRANSFERASE"/>
    <property type="match status" value="1"/>
</dbReference>
<keyword evidence="5" id="KW-1185">Reference proteome</keyword>
<protein>
    <submittedName>
        <fullName evidence="4">GNAT family N-acetyltransferase</fullName>
        <ecNumber evidence="4">2.3.1.-</ecNumber>
    </submittedName>
</protein>
<dbReference type="InterPro" id="IPR016181">
    <property type="entry name" value="Acyl_CoA_acyltransferase"/>
</dbReference>
<gene>
    <name evidence="4" type="ORF">WCV65_06020</name>
</gene>
<dbReference type="InterPro" id="IPR000182">
    <property type="entry name" value="GNAT_dom"/>
</dbReference>
<dbReference type="EMBL" id="CP147407">
    <property type="protein sequence ID" value="WXB98032.1"/>
    <property type="molecule type" value="Genomic_DNA"/>
</dbReference>
<feature type="domain" description="N-acetyltransferase" evidence="3">
    <location>
        <begin position="1"/>
        <end position="136"/>
    </location>
</feature>
<dbReference type="PANTHER" id="PTHR43420:SF44">
    <property type="entry name" value="ACETYLTRANSFERASE YPEA"/>
    <property type="match status" value="1"/>
</dbReference>